<accession>A0A517TDK4</accession>
<dbReference type="EMBL" id="CP036316">
    <property type="protein sequence ID" value="QDT66456.1"/>
    <property type="molecule type" value="Genomic_DNA"/>
</dbReference>
<reference evidence="1 2" key="1">
    <citation type="submission" date="2019-02" db="EMBL/GenBank/DDBJ databases">
        <title>Deep-cultivation of Planctomycetes and their phenomic and genomic characterization uncovers novel biology.</title>
        <authorList>
            <person name="Wiegand S."/>
            <person name="Jogler M."/>
            <person name="Boedeker C."/>
            <person name="Pinto D."/>
            <person name="Vollmers J."/>
            <person name="Rivas-Marin E."/>
            <person name="Kohn T."/>
            <person name="Peeters S.H."/>
            <person name="Heuer A."/>
            <person name="Rast P."/>
            <person name="Oberbeckmann S."/>
            <person name="Bunk B."/>
            <person name="Jeske O."/>
            <person name="Meyerdierks A."/>
            <person name="Storesund J.E."/>
            <person name="Kallscheuer N."/>
            <person name="Luecker S."/>
            <person name="Lage O.M."/>
            <person name="Pohl T."/>
            <person name="Merkel B.J."/>
            <person name="Hornburger P."/>
            <person name="Mueller R.-W."/>
            <person name="Bruemmer F."/>
            <person name="Labrenz M."/>
            <person name="Spormann A.M."/>
            <person name="Op den Camp H."/>
            <person name="Overmann J."/>
            <person name="Amann R."/>
            <person name="Jetten M.S.M."/>
            <person name="Mascher T."/>
            <person name="Medema M.H."/>
            <person name="Devos D.P."/>
            <person name="Kaster A.-K."/>
            <person name="Ovreas L."/>
            <person name="Rohde M."/>
            <person name="Galperin M.Y."/>
            <person name="Jogler C."/>
        </authorList>
    </citation>
    <scope>NUCLEOTIDE SEQUENCE [LARGE SCALE GENOMIC DNA]</scope>
    <source>
        <strain evidence="1 2">V22</strain>
    </source>
</reference>
<evidence type="ECO:0000313" key="2">
    <source>
        <dbReference type="Proteomes" id="UP000319976"/>
    </source>
</evidence>
<gene>
    <name evidence="1" type="ORF">V22_37230</name>
</gene>
<proteinExistence type="predicted"/>
<dbReference type="Proteomes" id="UP000319976">
    <property type="component" value="Chromosome"/>
</dbReference>
<sequence>MSKTYTDSCLEGYLHEQLPHATMVELEQALRSSTELRDRLAEIITRHDLGSHTIGSLWRQERLSCPERTELQNYLLGILDEDVEDWVRFHVETLGCRYCAASLEDLQSTAARDAKESETRRQRYFETSVGRLSQSK</sequence>
<dbReference type="KEGG" id="chya:V22_37230"/>
<evidence type="ECO:0000313" key="1">
    <source>
        <dbReference type="EMBL" id="QDT66456.1"/>
    </source>
</evidence>
<dbReference type="AlphaFoldDB" id="A0A517TDK4"/>
<dbReference type="RefSeq" id="WP_145265554.1">
    <property type="nucleotide sequence ID" value="NZ_CP036316.1"/>
</dbReference>
<organism evidence="1 2">
    <name type="scientific">Calycomorphotria hydatis</name>
    <dbReference type="NCBI Taxonomy" id="2528027"/>
    <lineage>
        <taxon>Bacteria</taxon>
        <taxon>Pseudomonadati</taxon>
        <taxon>Planctomycetota</taxon>
        <taxon>Planctomycetia</taxon>
        <taxon>Planctomycetales</taxon>
        <taxon>Planctomycetaceae</taxon>
        <taxon>Calycomorphotria</taxon>
    </lineage>
</organism>
<name>A0A517TDK4_9PLAN</name>
<protein>
    <submittedName>
        <fullName evidence="1">Uncharacterized protein</fullName>
    </submittedName>
</protein>
<dbReference type="OrthoDB" id="285502at2"/>
<keyword evidence="2" id="KW-1185">Reference proteome</keyword>